<proteinExistence type="predicted"/>
<keyword evidence="3" id="KW-0732">Signal</keyword>
<dbReference type="SUPFAM" id="SSF56496">
    <property type="entry name" value="Fibrinogen C-terminal domain-like"/>
    <property type="match status" value="1"/>
</dbReference>
<dbReference type="PROSITE" id="PS51406">
    <property type="entry name" value="FIBRINOGEN_C_2"/>
    <property type="match status" value="1"/>
</dbReference>
<sequence>MKVDLIIFGLLVLCVQVIYGVPHVQTEEISDRLLVEFSTVRNTIKVLSDQWEKWNTLFVTSLEPRISSTASILASIDSNIHNLQERAHVWDTFQLHVTAWNEQLASLDRKMDILSKGQETILSLDGKINNLLALEYKLDNMAKNLEKVQDTTNSLDTLLQSKSFRISHDTLLSEFTSRGVLSSIKSVERKLDRLLIANQNTVHKTSTASTNSNDKQKLHVKCNTPKVVEDLLNDIASKVDVMFDTITKDNSSSDDSIEHVEEDGEFIEFEGSGENINYDTQANSKGKKKPTKKSTQTCKQMNPTLEEILNRTIRIENATLIILDKEDVYNEKEKKSNSKLLKVMENSTADLYSTLSNYFSEQRVHFESAIQRYDRMSCDSNTAPSTEISSTALPVIPTTEHVPTVTKPTTLSENLQPTWRPMLGKSSCEDLDGDENSSGVYIFEKQNPGRESEKYFNKRYCEIRSDGIWTVIQRRDNYMPIHNFNVSWKEYKNGFGNMHTDFWMGNDFLHMFSNENNLVLKIELEDFEKNFAMAEYSNFVVGSESENYKLSIGKYRGNATDSFSGHNGSYFSTYDRKNDKAPECCPCAVTYGGGWWFHRCFESNLNGQYFRDPDESNYFRGIIWEQWLGNYSLKKSVMMVRSRGRVYSPTRNVQDEDLTRITYEDP</sequence>
<dbReference type="Pfam" id="PF00147">
    <property type="entry name" value="Fibrinogen_C"/>
    <property type="match status" value="1"/>
</dbReference>
<dbReference type="EMBL" id="OU896713">
    <property type="protein sequence ID" value="CAH1175672.1"/>
    <property type="molecule type" value="Genomic_DNA"/>
</dbReference>
<feature type="chain" id="PRO_5040122477" description="Fibrinogen C-terminal domain-containing protein" evidence="3">
    <location>
        <begin position="21"/>
        <end position="666"/>
    </location>
</feature>
<reference evidence="5" key="2">
    <citation type="submission" date="2022-10" db="EMBL/GenBank/DDBJ databases">
        <authorList>
            <consortium name="ENA_rothamsted_submissions"/>
            <consortium name="culmorum"/>
            <person name="King R."/>
        </authorList>
    </citation>
    <scope>NUCLEOTIDE SEQUENCE</scope>
</reference>
<dbReference type="InterPro" id="IPR020837">
    <property type="entry name" value="Fibrinogen_CS"/>
</dbReference>
<evidence type="ECO:0000313" key="6">
    <source>
        <dbReference type="Proteomes" id="UP001153737"/>
    </source>
</evidence>
<dbReference type="GO" id="GO:0005615">
    <property type="term" value="C:extracellular space"/>
    <property type="evidence" value="ECO:0007669"/>
    <property type="project" value="TreeGrafter"/>
</dbReference>
<evidence type="ECO:0000256" key="3">
    <source>
        <dbReference type="SAM" id="SignalP"/>
    </source>
</evidence>
<reference evidence="5" key="1">
    <citation type="submission" date="2022-01" db="EMBL/GenBank/DDBJ databases">
        <authorList>
            <person name="King R."/>
        </authorList>
    </citation>
    <scope>NUCLEOTIDE SEQUENCE</scope>
</reference>
<dbReference type="Proteomes" id="UP001153737">
    <property type="component" value="Chromosome 7"/>
</dbReference>
<keyword evidence="1" id="KW-1015">Disulfide bond</keyword>
<feature type="domain" description="Fibrinogen C-terminal" evidence="4">
    <location>
        <begin position="419"/>
        <end position="644"/>
    </location>
</feature>
<dbReference type="PANTHER" id="PTHR19143">
    <property type="entry name" value="FIBRINOGEN/TENASCIN/ANGIOPOEITIN"/>
    <property type="match status" value="1"/>
</dbReference>
<dbReference type="PANTHER" id="PTHR19143:SF459">
    <property type="entry name" value="FIBRINOGEN C-TERMINAL DOMAIN-CONTAINING PROTEIN"/>
    <property type="match status" value="1"/>
</dbReference>
<evidence type="ECO:0000256" key="1">
    <source>
        <dbReference type="ARBA" id="ARBA00023157"/>
    </source>
</evidence>
<dbReference type="InterPro" id="IPR036056">
    <property type="entry name" value="Fibrinogen-like_C"/>
</dbReference>
<organism evidence="5 6">
    <name type="scientific">Phaedon cochleariae</name>
    <name type="common">Mustard beetle</name>
    <dbReference type="NCBI Taxonomy" id="80249"/>
    <lineage>
        <taxon>Eukaryota</taxon>
        <taxon>Metazoa</taxon>
        <taxon>Ecdysozoa</taxon>
        <taxon>Arthropoda</taxon>
        <taxon>Hexapoda</taxon>
        <taxon>Insecta</taxon>
        <taxon>Pterygota</taxon>
        <taxon>Neoptera</taxon>
        <taxon>Endopterygota</taxon>
        <taxon>Coleoptera</taxon>
        <taxon>Polyphaga</taxon>
        <taxon>Cucujiformia</taxon>
        <taxon>Chrysomeloidea</taxon>
        <taxon>Chrysomelidae</taxon>
        <taxon>Chrysomelinae</taxon>
        <taxon>Chrysomelini</taxon>
        <taxon>Phaedon</taxon>
    </lineage>
</organism>
<accession>A0A9P0DS26</accession>
<keyword evidence="6" id="KW-1185">Reference proteome</keyword>
<dbReference type="OrthoDB" id="6145874at2759"/>
<dbReference type="InterPro" id="IPR050373">
    <property type="entry name" value="Fibrinogen_C-term_domain"/>
</dbReference>
<name>A0A9P0DS26_PHACE</name>
<dbReference type="SMART" id="SM00186">
    <property type="entry name" value="FBG"/>
    <property type="match status" value="1"/>
</dbReference>
<evidence type="ECO:0000313" key="5">
    <source>
        <dbReference type="EMBL" id="CAH1175672.1"/>
    </source>
</evidence>
<dbReference type="Gene3D" id="3.90.215.10">
    <property type="entry name" value="Gamma Fibrinogen, chain A, domain 1"/>
    <property type="match status" value="1"/>
</dbReference>
<evidence type="ECO:0000256" key="2">
    <source>
        <dbReference type="SAM" id="MobiDB-lite"/>
    </source>
</evidence>
<feature type="region of interest" description="Disordered" evidence="2">
    <location>
        <begin position="277"/>
        <end position="298"/>
    </location>
</feature>
<dbReference type="PROSITE" id="PS00514">
    <property type="entry name" value="FIBRINOGEN_C_1"/>
    <property type="match status" value="1"/>
</dbReference>
<dbReference type="AlphaFoldDB" id="A0A9P0DS26"/>
<evidence type="ECO:0000259" key="4">
    <source>
        <dbReference type="PROSITE" id="PS51406"/>
    </source>
</evidence>
<dbReference type="CDD" id="cd00087">
    <property type="entry name" value="FReD"/>
    <property type="match status" value="1"/>
</dbReference>
<feature type="signal peptide" evidence="3">
    <location>
        <begin position="1"/>
        <end position="20"/>
    </location>
</feature>
<protein>
    <recommendedName>
        <fullName evidence="4">Fibrinogen C-terminal domain-containing protein</fullName>
    </recommendedName>
</protein>
<gene>
    <name evidence="5" type="ORF">PHAECO_LOCUS10691</name>
</gene>
<dbReference type="InterPro" id="IPR014716">
    <property type="entry name" value="Fibrinogen_a/b/g_C_1"/>
</dbReference>
<dbReference type="InterPro" id="IPR002181">
    <property type="entry name" value="Fibrinogen_a/b/g_C_dom"/>
</dbReference>